<evidence type="ECO:0000256" key="10">
    <source>
        <dbReference type="ARBA" id="ARBA00022777"/>
    </source>
</evidence>
<dbReference type="Proteomes" id="UP000680866">
    <property type="component" value="Chromosome"/>
</dbReference>
<dbReference type="InterPro" id="IPR005467">
    <property type="entry name" value="His_kinase_dom"/>
</dbReference>
<gene>
    <name evidence="18" type="ORF">Prubr_63740</name>
</gene>
<evidence type="ECO:0000256" key="16">
    <source>
        <dbReference type="SAM" id="Phobius"/>
    </source>
</evidence>
<dbReference type="EMBL" id="AP023359">
    <property type="protein sequence ID" value="BCJ69353.1"/>
    <property type="molecule type" value="Genomic_DNA"/>
</dbReference>
<feature type="domain" description="Histidine kinase" evidence="17">
    <location>
        <begin position="202"/>
        <end position="391"/>
    </location>
</feature>
<keyword evidence="11" id="KW-0408">Iron</keyword>
<comment type="cofactor">
    <cofactor evidence="2">
        <name>[4Fe-4S] cluster</name>
        <dbReference type="ChEBI" id="CHEBI:49883"/>
    </cofactor>
</comment>
<dbReference type="GO" id="GO:0016020">
    <property type="term" value="C:membrane"/>
    <property type="evidence" value="ECO:0007669"/>
    <property type="project" value="InterPro"/>
</dbReference>
<evidence type="ECO:0000256" key="9">
    <source>
        <dbReference type="ARBA" id="ARBA00022723"/>
    </source>
</evidence>
<dbReference type="InterPro" id="IPR011712">
    <property type="entry name" value="Sig_transdc_His_kin_sub3_dim/P"/>
</dbReference>
<keyword evidence="13" id="KW-0411">Iron-sulfur</keyword>
<evidence type="ECO:0000256" key="8">
    <source>
        <dbReference type="ARBA" id="ARBA00022679"/>
    </source>
</evidence>
<protein>
    <recommendedName>
        <fullName evidence="5">Oxygen sensor histidine kinase NreB</fullName>
        <ecNumber evidence="4">2.7.13.3</ecNumber>
    </recommendedName>
    <alternativeName>
        <fullName evidence="15">Nitrogen regulation protein B</fullName>
    </alternativeName>
</protein>
<evidence type="ECO:0000256" key="14">
    <source>
        <dbReference type="ARBA" id="ARBA00024827"/>
    </source>
</evidence>
<dbReference type="GO" id="GO:0000155">
    <property type="term" value="F:phosphorelay sensor kinase activity"/>
    <property type="evidence" value="ECO:0007669"/>
    <property type="project" value="InterPro"/>
</dbReference>
<evidence type="ECO:0000256" key="15">
    <source>
        <dbReference type="ARBA" id="ARBA00030800"/>
    </source>
</evidence>
<evidence type="ECO:0000313" key="18">
    <source>
        <dbReference type="EMBL" id="BCJ69353.1"/>
    </source>
</evidence>
<dbReference type="EC" id="2.7.13.3" evidence="4"/>
<dbReference type="GO" id="GO:0046872">
    <property type="term" value="F:metal ion binding"/>
    <property type="evidence" value="ECO:0007669"/>
    <property type="project" value="UniProtKB-KW"/>
</dbReference>
<dbReference type="GO" id="GO:0051539">
    <property type="term" value="F:4 iron, 4 sulfur cluster binding"/>
    <property type="evidence" value="ECO:0007669"/>
    <property type="project" value="UniProtKB-KW"/>
</dbReference>
<proteinExistence type="predicted"/>
<evidence type="ECO:0000256" key="5">
    <source>
        <dbReference type="ARBA" id="ARBA00017322"/>
    </source>
</evidence>
<dbReference type="GO" id="GO:0005737">
    <property type="term" value="C:cytoplasm"/>
    <property type="evidence" value="ECO:0007669"/>
    <property type="project" value="UniProtKB-SubCell"/>
</dbReference>
<feature type="transmembrane region" description="Helical" evidence="16">
    <location>
        <begin position="37"/>
        <end position="56"/>
    </location>
</feature>
<feature type="transmembrane region" description="Helical" evidence="16">
    <location>
        <begin position="12"/>
        <end position="30"/>
    </location>
</feature>
<evidence type="ECO:0000259" key="17">
    <source>
        <dbReference type="PROSITE" id="PS50109"/>
    </source>
</evidence>
<feature type="transmembrane region" description="Helical" evidence="16">
    <location>
        <begin position="71"/>
        <end position="97"/>
    </location>
</feature>
<dbReference type="PANTHER" id="PTHR24421:SF62">
    <property type="entry name" value="SENSORY TRANSDUCTION HISTIDINE KINASE"/>
    <property type="match status" value="1"/>
</dbReference>
<dbReference type="RefSeq" id="WP_246567899.1">
    <property type="nucleotide sequence ID" value="NZ_AP023359.1"/>
</dbReference>
<dbReference type="CDD" id="cd16917">
    <property type="entry name" value="HATPase_UhpB-NarQ-NarX-like"/>
    <property type="match status" value="1"/>
</dbReference>
<dbReference type="KEGG" id="pry:Prubr_63740"/>
<keyword evidence="8" id="KW-0808">Transferase</keyword>
<dbReference type="Pfam" id="PF07730">
    <property type="entry name" value="HisKA_3"/>
    <property type="match status" value="1"/>
</dbReference>
<evidence type="ECO:0000256" key="11">
    <source>
        <dbReference type="ARBA" id="ARBA00023004"/>
    </source>
</evidence>
<dbReference type="Gene3D" id="1.20.5.1930">
    <property type="match status" value="1"/>
</dbReference>
<dbReference type="Gene3D" id="3.30.565.10">
    <property type="entry name" value="Histidine kinase-like ATPase, C-terminal domain"/>
    <property type="match status" value="1"/>
</dbReference>
<dbReference type="AlphaFoldDB" id="A0A810NCX6"/>
<dbReference type="InterPro" id="IPR004358">
    <property type="entry name" value="Sig_transdc_His_kin-like_C"/>
</dbReference>
<feature type="transmembrane region" description="Helical" evidence="16">
    <location>
        <begin position="109"/>
        <end position="128"/>
    </location>
</feature>
<feature type="transmembrane region" description="Helical" evidence="16">
    <location>
        <begin position="140"/>
        <end position="159"/>
    </location>
</feature>
<dbReference type="SMART" id="SM00387">
    <property type="entry name" value="HATPase_c"/>
    <property type="match status" value="1"/>
</dbReference>
<evidence type="ECO:0000256" key="7">
    <source>
        <dbReference type="ARBA" id="ARBA00022490"/>
    </source>
</evidence>
<accession>A0A810NCX6</accession>
<comment type="subcellular location">
    <subcellularLocation>
        <location evidence="3">Cytoplasm</location>
    </subcellularLocation>
</comment>
<keyword evidence="7" id="KW-0963">Cytoplasm</keyword>
<organism evidence="18 19">
    <name type="scientific">Polymorphospora rubra</name>
    <dbReference type="NCBI Taxonomy" id="338584"/>
    <lineage>
        <taxon>Bacteria</taxon>
        <taxon>Bacillati</taxon>
        <taxon>Actinomycetota</taxon>
        <taxon>Actinomycetes</taxon>
        <taxon>Micromonosporales</taxon>
        <taxon>Micromonosporaceae</taxon>
        <taxon>Polymorphospora</taxon>
    </lineage>
</organism>
<keyword evidence="19" id="KW-1185">Reference proteome</keyword>
<dbReference type="InterPro" id="IPR017205">
    <property type="entry name" value="Sig_transdc_His_kinase_ChrS"/>
</dbReference>
<comment type="catalytic activity">
    <reaction evidence="1">
        <text>ATP + protein L-histidine = ADP + protein N-phospho-L-histidine.</text>
        <dbReference type="EC" id="2.7.13.3"/>
    </reaction>
</comment>
<keyword evidence="12" id="KW-0902">Two-component regulatory system</keyword>
<reference evidence="18" key="1">
    <citation type="submission" date="2020-08" db="EMBL/GenBank/DDBJ databases">
        <title>Whole genome shotgun sequence of Polymorphospora rubra NBRC 101157.</title>
        <authorList>
            <person name="Komaki H."/>
            <person name="Tamura T."/>
        </authorList>
    </citation>
    <scope>NUCLEOTIDE SEQUENCE</scope>
    <source>
        <strain evidence="18">NBRC 101157</strain>
    </source>
</reference>
<comment type="function">
    <text evidence="14">Member of the two-component regulatory system NreB/NreC involved in the control of dissimilatory nitrate/nitrite reduction in response to oxygen. NreB functions as a direct oxygen sensor histidine kinase which is autophosphorylated, in the absence of oxygen, probably at the conserved histidine residue, and transfers its phosphate group probably to a conserved aspartate residue of NreC. NreB/NreC activates the expression of the nitrate (narGHJI) and nitrite (nir) reductase operons, as well as the putative nitrate transporter gene narT.</text>
</comment>
<dbReference type="InterPro" id="IPR036890">
    <property type="entry name" value="HATPase_C_sf"/>
</dbReference>
<dbReference type="InterPro" id="IPR050482">
    <property type="entry name" value="Sensor_HK_TwoCompSys"/>
</dbReference>
<evidence type="ECO:0000256" key="2">
    <source>
        <dbReference type="ARBA" id="ARBA00001966"/>
    </source>
</evidence>
<evidence type="ECO:0000256" key="1">
    <source>
        <dbReference type="ARBA" id="ARBA00000085"/>
    </source>
</evidence>
<dbReference type="PANTHER" id="PTHR24421">
    <property type="entry name" value="NITRATE/NITRITE SENSOR PROTEIN NARX-RELATED"/>
    <property type="match status" value="1"/>
</dbReference>
<evidence type="ECO:0000256" key="12">
    <source>
        <dbReference type="ARBA" id="ARBA00023012"/>
    </source>
</evidence>
<evidence type="ECO:0000256" key="13">
    <source>
        <dbReference type="ARBA" id="ARBA00023014"/>
    </source>
</evidence>
<evidence type="ECO:0000313" key="19">
    <source>
        <dbReference type="Proteomes" id="UP000680866"/>
    </source>
</evidence>
<evidence type="ECO:0000256" key="4">
    <source>
        <dbReference type="ARBA" id="ARBA00012438"/>
    </source>
</evidence>
<sequence length="391" mass="41533">MEDTPTWLNRFPMWDAYFGLVAVGTSGFVATTGSVPVVARAWAVALLAGLAAWYWLYGRPLIRSEIEDRRAYVYFAGVVVLMTPAVALVSVSSFALLALCPQAYMLMDALRATIAVLVLNAADVVVAYESTRDLADTVAGPLPVAATIVVGSAVFGTWARRVTIQNDERARLIRQLDGSRAEVARLSHEAGVLAERQRLAGDIHDTVAQGLTSVIMLIQAADAELERDVAQARRHLGLALDTARDNLSEARALVGALTPAELDGSSLADALARLVDRFGRETGVRVDFSTEGEPVGLATAVEVVLLRAVQESLANIRRHAGAGLLTVRLAHLGGTVAVEVADDGRGFDPEQASGGYGLGAMRARVEQVSGKLTVDSEPGRGTTIRVEVPDL</sequence>
<dbReference type="Pfam" id="PF02518">
    <property type="entry name" value="HATPase_c"/>
    <property type="match status" value="1"/>
</dbReference>
<dbReference type="PRINTS" id="PR00344">
    <property type="entry name" value="BCTRLSENSOR"/>
</dbReference>
<keyword evidence="16" id="KW-0812">Transmembrane</keyword>
<dbReference type="InterPro" id="IPR003594">
    <property type="entry name" value="HATPase_dom"/>
</dbReference>
<dbReference type="PIRSF" id="PIRSF037434">
    <property type="entry name" value="STHK_ChrS"/>
    <property type="match status" value="1"/>
</dbReference>
<evidence type="ECO:0000256" key="3">
    <source>
        <dbReference type="ARBA" id="ARBA00004496"/>
    </source>
</evidence>
<dbReference type="GO" id="GO:0046983">
    <property type="term" value="F:protein dimerization activity"/>
    <property type="evidence" value="ECO:0007669"/>
    <property type="project" value="InterPro"/>
</dbReference>
<keyword evidence="10 18" id="KW-0418">Kinase</keyword>
<dbReference type="SUPFAM" id="SSF55874">
    <property type="entry name" value="ATPase domain of HSP90 chaperone/DNA topoisomerase II/histidine kinase"/>
    <property type="match status" value="1"/>
</dbReference>
<keyword evidence="16" id="KW-0472">Membrane</keyword>
<dbReference type="PROSITE" id="PS50109">
    <property type="entry name" value="HIS_KIN"/>
    <property type="match status" value="1"/>
</dbReference>
<evidence type="ECO:0000256" key="6">
    <source>
        <dbReference type="ARBA" id="ARBA00022485"/>
    </source>
</evidence>
<keyword evidence="16" id="KW-1133">Transmembrane helix</keyword>
<name>A0A810NCX6_9ACTN</name>
<keyword evidence="9" id="KW-0479">Metal-binding</keyword>
<keyword evidence="6" id="KW-0004">4Fe-4S</keyword>